<dbReference type="EMBL" id="NBIV01000012">
    <property type="protein sequence ID" value="PXF48632.1"/>
    <property type="molecule type" value="Genomic_DNA"/>
</dbReference>
<keyword evidence="4" id="KW-0547">Nucleotide-binding</keyword>
<feature type="domain" description="Guanylate kinase-like" evidence="7">
    <location>
        <begin position="8"/>
        <end position="190"/>
    </location>
</feature>
<dbReference type="PROSITE" id="PS50052">
    <property type="entry name" value="GUANYLATE_KINASE_2"/>
    <property type="match status" value="1"/>
</dbReference>
<comment type="caution">
    <text evidence="8">The sequence shown here is derived from an EMBL/GenBank/DDBJ whole genome shotgun (WGS) entry which is preliminary data.</text>
</comment>
<dbReference type="GO" id="GO:0005524">
    <property type="term" value="F:ATP binding"/>
    <property type="evidence" value="ECO:0007669"/>
    <property type="project" value="UniProtKB-KW"/>
</dbReference>
<evidence type="ECO:0000313" key="8">
    <source>
        <dbReference type="EMBL" id="PXF48632.1"/>
    </source>
</evidence>
<dbReference type="HAMAP" id="MF_00328">
    <property type="entry name" value="Guanylate_kinase"/>
    <property type="match status" value="1"/>
</dbReference>
<dbReference type="Gene3D" id="3.40.50.300">
    <property type="entry name" value="P-loop containing nucleotide triphosphate hydrolases"/>
    <property type="match status" value="1"/>
</dbReference>
<organism evidence="8 9">
    <name type="scientific">Gracilariopsis chorda</name>
    <dbReference type="NCBI Taxonomy" id="448386"/>
    <lineage>
        <taxon>Eukaryota</taxon>
        <taxon>Rhodophyta</taxon>
        <taxon>Florideophyceae</taxon>
        <taxon>Rhodymeniophycidae</taxon>
        <taxon>Gracilariales</taxon>
        <taxon>Gracilariaceae</taxon>
        <taxon>Gracilariopsis</taxon>
    </lineage>
</organism>
<reference evidence="8 9" key="1">
    <citation type="journal article" date="2018" name="Mol. Biol. Evol.">
        <title>Analysis of the draft genome of the red seaweed Gracilariopsis chorda provides insights into genome size evolution in Rhodophyta.</title>
        <authorList>
            <person name="Lee J."/>
            <person name="Yang E.C."/>
            <person name="Graf L."/>
            <person name="Yang J.H."/>
            <person name="Qiu H."/>
            <person name="Zel Zion U."/>
            <person name="Chan C.X."/>
            <person name="Stephens T.G."/>
            <person name="Weber A.P.M."/>
            <person name="Boo G.H."/>
            <person name="Boo S.M."/>
            <person name="Kim K.M."/>
            <person name="Shin Y."/>
            <person name="Jung M."/>
            <person name="Lee S.J."/>
            <person name="Yim H.S."/>
            <person name="Lee J.H."/>
            <person name="Bhattacharya D."/>
            <person name="Yoon H.S."/>
        </authorList>
    </citation>
    <scope>NUCLEOTIDE SEQUENCE [LARGE SCALE GENOMIC DNA]</scope>
    <source>
        <strain evidence="8 9">SKKU-2015</strain>
        <tissue evidence="8">Whole body</tissue>
    </source>
</reference>
<dbReference type="PANTHER" id="PTHR23117">
    <property type="entry name" value="GUANYLATE KINASE-RELATED"/>
    <property type="match status" value="1"/>
</dbReference>
<dbReference type="InterPro" id="IPR027417">
    <property type="entry name" value="P-loop_NTPase"/>
</dbReference>
<keyword evidence="3" id="KW-0808">Transferase</keyword>
<dbReference type="EC" id="2.7.4.8" evidence="2"/>
<evidence type="ECO:0000313" key="9">
    <source>
        <dbReference type="Proteomes" id="UP000247409"/>
    </source>
</evidence>
<keyword evidence="6" id="KW-0067">ATP-binding</keyword>
<dbReference type="PANTHER" id="PTHR23117:SF13">
    <property type="entry name" value="GUANYLATE KINASE"/>
    <property type="match status" value="1"/>
</dbReference>
<keyword evidence="9" id="KW-1185">Reference proteome</keyword>
<evidence type="ECO:0000259" key="7">
    <source>
        <dbReference type="PROSITE" id="PS50052"/>
    </source>
</evidence>
<dbReference type="NCBIfam" id="TIGR03263">
    <property type="entry name" value="guanyl_kin"/>
    <property type="match status" value="1"/>
</dbReference>
<dbReference type="GO" id="GO:0005829">
    <property type="term" value="C:cytosol"/>
    <property type="evidence" value="ECO:0007669"/>
    <property type="project" value="TreeGrafter"/>
</dbReference>
<dbReference type="OrthoDB" id="6334211at2759"/>
<accession>A0A2V3J3E0</accession>
<dbReference type="FunFam" id="3.30.63.10:FF:000002">
    <property type="entry name" value="Guanylate kinase 1"/>
    <property type="match status" value="1"/>
</dbReference>
<evidence type="ECO:0000256" key="5">
    <source>
        <dbReference type="ARBA" id="ARBA00022777"/>
    </source>
</evidence>
<proteinExistence type="inferred from homology"/>
<evidence type="ECO:0000256" key="4">
    <source>
        <dbReference type="ARBA" id="ARBA00022741"/>
    </source>
</evidence>
<evidence type="ECO:0000256" key="6">
    <source>
        <dbReference type="ARBA" id="ARBA00022840"/>
    </source>
</evidence>
<name>A0A2V3J3E0_9FLOR</name>
<dbReference type="Pfam" id="PF00625">
    <property type="entry name" value="Guanylate_kin"/>
    <property type="match status" value="1"/>
</dbReference>
<dbReference type="Gene3D" id="3.30.63.10">
    <property type="entry name" value="Guanylate Kinase phosphate binding domain"/>
    <property type="match status" value="1"/>
</dbReference>
<dbReference type="InterPro" id="IPR020590">
    <property type="entry name" value="Guanylate_kinase_CS"/>
</dbReference>
<dbReference type="Proteomes" id="UP000247409">
    <property type="component" value="Unassembled WGS sequence"/>
</dbReference>
<dbReference type="PROSITE" id="PS00856">
    <property type="entry name" value="GUANYLATE_KINASE_1"/>
    <property type="match status" value="1"/>
</dbReference>
<dbReference type="SUPFAM" id="SSF52540">
    <property type="entry name" value="P-loop containing nucleoside triphosphate hydrolases"/>
    <property type="match status" value="1"/>
</dbReference>
<dbReference type="InterPro" id="IPR008145">
    <property type="entry name" value="GK/Ca_channel_bsu"/>
</dbReference>
<gene>
    <name evidence="8" type="ORF">BWQ96_01484</name>
</gene>
<dbReference type="FunFam" id="3.40.50.300:FF:000776">
    <property type="entry name" value="Guanylate kinase 2"/>
    <property type="match status" value="1"/>
</dbReference>
<sequence>MVTGISGPNAVVIAGPSGVGKGTLIEKLRQEFPKLFGFSVSHTSRAPRAGEQDGVHYHFTTAEKIKEDVAAGKFIEHAEVHGRHYGTSIMAVEKVRQLGKICILDIDVQGCRSARAKGLLAKYVFLAPPSIQELEKRLRGRGTESEDSIATRLGNAQKEIDAKDEKGLFDVVIVNDDLDMAYHELKEILQTDIDQAAKVHA</sequence>
<protein>
    <recommendedName>
        <fullName evidence="2">guanylate kinase</fullName>
        <ecNumber evidence="2">2.7.4.8</ecNumber>
    </recommendedName>
</protein>
<dbReference type="CDD" id="cd00071">
    <property type="entry name" value="GMPK"/>
    <property type="match status" value="1"/>
</dbReference>
<dbReference type="GO" id="GO:0004385">
    <property type="term" value="F:GMP kinase activity"/>
    <property type="evidence" value="ECO:0007669"/>
    <property type="project" value="UniProtKB-EC"/>
</dbReference>
<comment type="similarity">
    <text evidence="1">Belongs to the guanylate kinase family.</text>
</comment>
<dbReference type="InterPro" id="IPR008144">
    <property type="entry name" value="Guanylate_kin-like_dom"/>
</dbReference>
<dbReference type="SMART" id="SM00072">
    <property type="entry name" value="GuKc"/>
    <property type="match status" value="1"/>
</dbReference>
<evidence type="ECO:0000256" key="2">
    <source>
        <dbReference type="ARBA" id="ARBA00012961"/>
    </source>
</evidence>
<dbReference type="InterPro" id="IPR017665">
    <property type="entry name" value="Guanylate_kinase"/>
</dbReference>
<dbReference type="AlphaFoldDB" id="A0A2V3J3E0"/>
<evidence type="ECO:0000256" key="1">
    <source>
        <dbReference type="ARBA" id="ARBA00005790"/>
    </source>
</evidence>
<keyword evidence="5 8" id="KW-0418">Kinase</keyword>
<evidence type="ECO:0000256" key="3">
    <source>
        <dbReference type="ARBA" id="ARBA00022679"/>
    </source>
</evidence>
<dbReference type="STRING" id="448386.A0A2V3J3E0"/>